<name>A0ABT2HZB9_9MICO</name>
<feature type="transmembrane region" description="Helical" evidence="1">
    <location>
        <begin position="232"/>
        <end position="256"/>
    </location>
</feature>
<evidence type="ECO:0000313" key="2">
    <source>
        <dbReference type="EMBL" id="MCT2043668.1"/>
    </source>
</evidence>
<feature type="transmembrane region" description="Helical" evidence="1">
    <location>
        <begin position="117"/>
        <end position="135"/>
    </location>
</feature>
<dbReference type="Proteomes" id="UP001525379">
    <property type="component" value="Unassembled WGS sequence"/>
</dbReference>
<keyword evidence="3" id="KW-1185">Reference proteome</keyword>
<keyword evidence="1" id="KW-0812">Transmembrane</keyword>
<comment type="caution">
    <text evidence="2">The sequence shown here is derived from an EMBL/GenBank/DDBJ whole genome shotgun (WGS) entry which is preliminary data.</text>
</comment>
<feature type="transmembrane region" description="Helical" evidence="1">
    <location>
        <begin position="155"/>
        <end position="178"/>
    </location>
</feature>
<evidence type="ECO:0000256" key="1">
    <source>
        <dbReference type="SAM" id="Phobius"/>
    </source>
</evidence>
<dbReference type="EMBL" id="JALXSQ010000072">
    <property type="protein sequence ID" value="MCT2043668.1"/>
    <property type="molecule type" value="Genomic_DNA"/>
</dbReference>
<keyword evidence="1" id="KW-0472">Membrane</keyword>
<organism evidence="2 3">
    <name type="scientific">Pseudoclavibacter albus</name>
    <dbReference type="NCBI Taxonomy" id="272241"/>
    <lineage>
        <taxon>Bacteria</taxon>
        <taxon>Bacillati</taxon>
        <taxon>Actinomycetota</taxon>
        <taxon>Actinomycetes</taxon>
        <taxon>Micrococcales</taxon>
        <taxon>Microbacteriaceae</taxon>
        <taxon>Pseudoclavibacter</taxon>
    </lineage>
</organism>
<sequence>MGRRLWRRLSEWTRKLTTKRWWWHLGHALDALFSVAMVLFFAGMLQTALSALKNGALSVPPMATLVPGSAWGIAIIFVTSLLTGVTRLIDSVELQDLDASGLTEEEQRRRPSERARANLASFAAIEMTLLANSWLQNMMSGQSFDTRGQDPFLNWMVYGVGVMFLVASLACVAISTGARERGSVPVLERALYLLSALTTFSLGLLFTLWAWLTSWGGALSFTGVIADVSVAAGGNGLFMVLVPAVAGIVTSGLGIAQAGIRWSNPPVTGLEPVQPISDEGAAGD</sequence>
<feature type="transmembrane region" description="Helical" evidence="1">
    <location>
        <begin position="65"/>
        <end position="85"/>
    </location>
</feature>
<accession>A0ABT2HZB9</accession>
<evidence type="ECO:0008006" key="4">
    <source>
        <dbReference type="Google" id="ProtNLM"/>
    </source>
</evidence>
<evidence type="ECO:0000313" key="3">
    <source>
        <dbReference type="Proteomes" id="UP001525379"/>
    </source>
</evidence>
<reference evidence="2 3" key="1">
    <citation type="submission" date="2022-04" db="EMBL/GenBank/DDBJ databases">
        <title>Human microbiome associated bacterial genomes.</title>
        <authorList>
            <person name="Sandstrom S."/>
            <person name="Salamzade R."/>
            <person name="Kalan L.R."/>
        </authorList>
    </citation>
    <scope>NUCLEOTIDE SEQUENCE [LARGE SCALE GENOMIC DNA]</scope>
    <source>
        <strain evidence="3">p3-SID1799</strain>
    </source>
</reference>
<protein>
    <recommendedName>
        <fullName evidence="4">ABC transporter permease</fullName>
    </recommendedName>
</protein>
<dbReference type="RefSeq" id="WP_206395335.1">
    <property type="nucleotide sequence ID" value="NZ_JAFDPW010000003.1"/>
</dbReference>
<feature type="transmembrane region" description="Helical" evidence="1">
    <location>
        <begin position="21"/>
        <end position="45"/>
    </location>
</feature>
<proteinExistence type="predicted"/>
<feature type="transmembrane region" description="Helical" evidence="1">
    <location>
        <begin position="190"/>
        <end position="212"/>
    </location>
</feature>
<keyword evidence="1" id="KW-1133">Transmembrane helix</keyword>
<gene>
    <name evidence="2" type="ORF">M3D15_10095</name>
</gene>